<sequence>MFPCVWLHFKKFSGKYFLVFGKEEGKHKSRKNHQRPRDQRRRRRREIAINGDGAISRSTLREIAPSIAINGAGKIAISRRREFAIDASRDRAVDRDLGRRRDRDQLRDLATARSSQRSGCEVRSPFGVRLNRLQTLVRRIVRRIGALGVRAQSSQLSTIDHGFIEIWVDSFLPMLCANSKQAKVLVPGRSWNHMSGFTVGNIVNSLTVSHLLFAGDTLNFCGANPEQIIFIHLVFIWFEVVSGLKVNLGKSELVPVGEVSIIEVLVDILGCKKGSLPMKYLGLALGAKFKEKTIWNSIFKKMERRLAGWKQLYLSKGGRITLIKSTLSNLPNYYMSLFAVPCNVARHIEQMRWNFLWSGMGDKSKLHLGRYLDGISHDKEAVVVDLMKFSNGALHWDLHFIRPVQDWELELLSNFMEMVYSIPLNGAGYDKICWKPNRRKGFRVDGYYRVLTFLVISHGRAFGRQKSRLGCFLLLDSSFG</sequence>
<feature type="compositionally biased region" description="Basic residues" evidence="1">
    <location>
        <begin position="27"/>
        <end position="44"/>
    </location>
</feature>
<keyword evidence="3" id="KW-1185">Reference proteome</keyword>
<evidence type="ECO:0000313" key="3">
    <source>
        <dbReference type="Proteomes" id="UP000594261"/>
    </source>
</evidence>
<dbReference type="PANTHER" id="PTHR33116:SF78">
    <property type="entry name" value="OS12G0587133 PROTEIN"/>
    <property type="match status" value="1"/>
</dbReference>
<dbReference type="Proteomes" id="UP000594261">
    <property type="component" value="Chromosome 2"/>
</dbReference>
<reference evidence="2" key="2">
    <citation type="submission" date="2021-01" db="UniProtKB">
        <authorList>
            <consortium name="EnsemblPlants"/>
        </authorList>
    </citation>
    <scope>IDENTIFICATION</scope>
</reference>
<reference evidence="3" key="1">
    <citation type="journal article" date="2016" name="G3 (Bethesda)">
        <title>First Draft Assembly and Annotation of the Genome of a California Endemic Oak Quercus lobata Nee (Fagaceae).</title>
        <authorList>
            <person name="Sork V.L."/>
            <person name="Fitz-Gibbon S.T."/>
            <person name="Puiu D."/>
            <person name="Crepeau M."/>
            <person name="Gugger P.F."/>
            <person name="Sherman R."/>
            <person name="Stevens K."/>
            <person name="Langley C.H."/>
            <person name="Pellegrini M."/>
            <person name="Salzberg S.L."/>
        </authorList>
    </citation>
    <scope>NUCLEOTIDE SEQUENCE [LARGE SCALE GENOMIC DNA]</scope>
    <source>
        <strain evidence="3">cv. SW786</strain>
    </source>
</reference>
<feature type="region of interest" description="Disordered" evidence="1">
    <location>
        <begin position="25"/>
        <end position="44"/>
    </location>
</feature>
<dbReference type="EnsemblPlants" id="QL02p060053:mrna">
    <property type="protein sequence ID" value="QL02p060053:mrna"/>
    <property type="gene ID" value="QL02p060053"/>
</dbReference>
<evidence type="ECO:0000256" key="1">
    <source>
        <dbReference type="SAM" id="MobiDB-lite"/>
    </source>
</evidence>
<dbReference type="InParanoid" id="A0A7N2KXF1"/>
<evidence type="ECO:0008006" key="4">
    <source>
        <dbReference type="Google" id="ProtNLM"/>
    </source>
</evidence>
<dbReference type="Gramene" id="QL02p060053:mrna">
    <property type="protein sequence ID" value="QL02p060053:mrna"/>
    <property type="gene ID" value="QL02p060053"/>
</dbReference>
<organism evidence="2 3">
    <name type="scientific">Quercus lobata</name>
    <name type="common">Valley oak</name>
    <dbReference type="NCBI Taxonomy" id="97700"/>
    <lineage>
        <taxon>Eukaryota</taxon>
        <taxon>Viridiplantae</taxon>
        <taxon>Streptophyta</taxon>
        <taxon>Embryophyta</taxon>
        <taxon>Tracheophyta</taxon>
        <taxon>Spermatophyta</taxon>
        <taxon>Magnoliopsida</taxon>
        <taxon>eudicotyledons</taxon>
        <taxon>Gunneridae</taxon>
        <taxon>Pentapetalae</taxon>
        <taxon>rosids</taxon>
        <taxon>fabids</taxon>
        <taxon>Fagales</taxon>
        <taxon>Fagaceae</taxon>
        <taxon>Quercus</taxon>
    </lineage>
</organism>
<dbReference type="PANTHER" id="PTHR33116">
    <property type="entry name" value="REVERSE TRANSCRIPTASE ZINC-BINDING DOMAIN-CONTAINING PROTEIN-RELATED-RELATED"/>
    <property type="match status" value="1"/>
</dbReference>
<evidence type="ECO:0000313" key="2">
    <source>
        <dbReference type="EnsemblPlants" id="QL02p060053:mrna"/>
    </source>
</evidence>
<protein>
    <recommendedName>
        <fullName evidence="4">Reverse transcriptase domain-containing protein</fullName>
    </recommendedName>
</protein>
<proteinExistence type="predicted"/>
<dbReference type="AlphaFoldDB" id="A0A7N2KXF1"/>
<accession>A0A7N2KXF1</accession>
<name>A0A7N2KXF1_QUELO</name>